<keyword evidence="2" id="KW-0090">Biological rhythms</keyword>
<gene>
    <name evidence="5" type="primary">100123390</name>
</gene>
<name>A0A7M7G8A6_NASVI</name>
<proteinExistence type="inferred from homology"/>
<dbReference type="EnsemblMetazoa" id="XM_001607764">
    <property type="protein sequence ID" value="XP_001607814"/>
    <property type="gene ID" value="LOC100123390"/>
</dbReference>
<dbReference type="AlphaFoldDB" id="A0A7M7G8A6"/>
<evidence type="ECO:0000313" key="5">
    <source>
        <dbReference type="EnsemblMetazoa" id="XP_001607814"/>
    </source>
</evidence>
<evidence type="ECO:0000313" key="6">
    <source>
        <dbReference type="Proteomes" id="UP000002358"/>
    </source>
</evidence>
<evidence type="ECO:0000256" key="2">
    <source>
        <dbReference type="ARBA" id="ARBA00023108"/>
    </source>
</evidence>
<reference evidence="5" key="1">
    <citation type="submission" date="2021-01" db="UniProtKB">
        <authorList>
            <consortium name="EnsemblMetazoa"/>
        </authorList>
    </citation>
    <scope>IDENTIFICATION</scope>
</reference>
<feature type="signal peptide" evidence="4">
    <location>
        <begin position="1"/>
        <end position="20"/>
    </location>
</feature>
<evidence type="ECO:0000256" key="1">
    <source>
        <dbReference type="ARBA" id="ARBA00022729"/>
    </source>
</evidence>
<dbReference type="Pfam" id="PF06585">
    <property type="entry name" value="JHBP"/>
    <property type="match status" value="1"/>
</dbReference>
<keyword evidence="6" id="KW-1185">Reference proteome</keyword>
<dbReference type="FunFam" id="3.15.10.30:FF:000001">
    <property type="entry name" value="Takeout-like protein 1"/>
    <property type="match status" value="1"/>
</dbReference>
<dbReference type="Proteomes" id="UP000002358">
    <property type="component" value="Chromosome 4"/>
</dbReference>
<evidence type="ECO:0000256" key="3">
    <source>
        <dbReference type="ARBA" id="ARBA00060902"/>
    </source>
</evidence>
<dbReference type="SMART" id="SM00700">
    <property type="entry name" value="JHBP"/>
    <property type="match status" value="1"/>
</dbReference>
<dbReference type="GO" id="GO:0005615">
    <property type="term" value="C:extracellular space"/>
    <property type="evidence" value="ECO:0007669"/>
    <property type="project" value="TreeGrafter"/>
</dbReference>
<dbReference type="GO" id="GO:0007623">
    <property type="term" value="P:circadian rhythm"/>
    <property type="evidence" value="ECO:0007669"/>
    <property type="project" value="UniProtKB-ARBA"/>
</dbReference>
<evidence type="ECO:0000256" key="4">
    <source>
        <dbReference type="SAM" id="SignalP"/>
    </source>
</evidence>
<organism evidence="5 6">
    <name type="scientific">Nasonia vitripennis</name>
    <name type="common">Parasitic wasp</name>
    <dbReference type="NCBI Taxonomy" id="7425"/>
    <lineage>
        <taxon>Eukaryota</taxon>
        <taxon>Metazoa</taxon>
        <taxon>Ecdysozoa</taxon>
        <taxon>Arthropoda</taxon>
        <taxon>Hexapoda</taxon>
        <taxon>Insecta</taxon>
        <taxon>Pterygota</taxon>
        <taxon>Neoptera</taxon>
        <taxon>Endopterygota</taxon>
        <taxon>Hymenoptera</taxon>
        <taxon>Apocrita</taxon>
        <taxon>Proctotrupomorpha</taxon>
        <taxon>Chalcidoidea</taxon>
        <taxon>Pteromalidae</taxon>
        <taxon>Pteromalinae</taxon>
        <taxon>Nasonia</taxon>
    </lineage>
</organism>
<comment type="similarity">
    <text evidence="3">Belongs to the TO family.</text>
</comment>
<dbReference type="OrthoDB" id="8179031at2759"/>
<dbReference type="KEGG" id="nvi:100123390"/>
<dbReference type="InterPro" id="IPR010562">
    <property type="entry name" value="Haemolymph_juvenile_hormone-bd"/>
</dbReference>
<protein>
    <submittedName>
        <fullName evidence="5">Uncharacterized protein</fullName>
    </submittedName>
</protein>
<dbReference type="OMA" id="GYCDNAK"/>
<keyword evidence="1 4" id="KW-0732">Signal</keyword>
<dbReference type="PANTHER" id="PTHR11008">
    <property type="entry name" value="PROTEIN TAKEOUT-LIKE PROTEIN"/>
    <property type="match status" value="1"/>
</dbReference>
<sequence>MFALLARVCLAATITGSALGALPPYIKVCKRSDPNINACITNSIEDLREKLATGIPELEAPAIEPLNLDQIRLLRGPTGARLDINVTGLQVFGPSSFKIRDLKADTNDVKFTFRVSFGKLQFKGKYSIDARLLLLRLAGSGDLTGNFTGYESDVVLRARKVHRDNDVYLNFEKMKLAITIGSAKVHLSNLFGGDPILGPASNDILNANSAVFLDELRPVLETALADLFTNVANKITGSFTYDELFPKD</sequence>
<dbReference type="Gene3D" id="3.15.10.30">
    <property type="entry name" value="Haemolymph juvenile hormone binding protein"/>
    <property type="match status" value="1"/>
</dbReference>
<dbReference type="InParanoid" id="A0A7M7G8A6"/>
<dbReference type="SMR" id="A0A7M7G8A6"/>
<dbReference type="InterPro" id="IPR038606">
    <property type="entry name" value="To_sf"/>
</dbReference>
<feature type="chain" id="PRO_5029783149" evidence="4">
    <location>
        <begin position="21"/>
        <end position="248"/>
    </location>
</feature>
<accession>A0A7M7G8A6</accession>
<dbReference type="PANTHER" id="PTHR11008:SF39">
    <property type="entry name" value="CIRCADIAN CLOCK-CONTROLLED PROTEIN-LIKE PROTEIN"/>
    <property type="match status" value="1"/>
</dbReference>